<organism evidence="8 9">
    <name type="scientific">Bavariicoccus seileri</name>
    <dbReference type="NCBI Taxonomy" id="549685"/>
    <lineage>
        <taxon>Bacteria</taxon>
        <taxon>Bacillati</taxon>
        <taxon>Bacillota</taxon>
        <taxon>Bacilli</taxon>
        <taxon>Lactobacillales</taxon>
        <taxon>Enterococcaceae</taxon>
        <taxon>Bavariicoccus</taxon>
    </lineage>
</organism>
<keyword evidence="8" id="KW-0378">Hydrolase</keyword>
<dbReference type="Gene3D" id="3.40.50.300">
    <property type="entry name" value="P-loop containing nucleotide triphosphate hydrolases"/>
    <property type="match status" value="2"/>
</dbReference>
<dbReference type="Gene3D" id="1.10.8.60">
    <property type="match status" value="1"/>
</dbReference>
<dbReference type="GO" id="GO:0016887">
    <property type="term" value="F:ATP hydrolysis activity"/>
    <property type="evidence" value="ECO:0007669"/>
    <property type="project" value="InterPro"/>
</dbReference>
<dbReference type="GO" id="GO:0043335">
    <property type="term" value="P:protein unfolding"/>
    <property type="evidence" value="ECO:0007669"/>
    <property type="project" value="UniProtKB-UniRule"/>
</dbReference>
<comment type="subunit">
    <text evidence="5">A double ring-shaped homohexamer of HslV is capped on each side by a ring-shaped HslU homohexamer. The assembly of the HslU/HslV complex is dependent on binding of ATP.</text>
</comment>
<feature type="domain" description="Clp ATPase C-terminal" evidence="7">
    <location>
        <begin position="365"/>
        <end position="454"/>
    </location>
</feature>
<comment type="caution">
    <text evidence="8">The sequence shown here is derived from an EMBL/GenBank/DDBJ whole genome shotgun (WGS) entry which is preliminary data.</text>
</comment>
<dbReference type="NCBIfam" id="TIGR00390">
    <property type="entry name" value="hslU"/>
    <property type="match status" value="1"/>
</dbReference>
<evidence type="ECO:0000259" key="7">
    <source>
        <dbReference type="SMART" id="SM01086"/>
    </source>
</evidence>
<proteinExistence type="inferred from homology"/>
<feature type="binding site" evidence="5">
    <location>
        <position position="287"/>
    </location>
    <ligand>
        <name>ATP</name>
        <dbReference type="ChEBI" id="CHEBI:30616"/>
    </ligand>
</feature>
<feature type="binding site" evidence="5">
    <location>
        <position position="20"/>
    </location>
    <ligand>
        <name>ATP</name>
        <dbReference type="ChEBI" id="CHEBI:30616"/>
    </ligand>
</feature>
<comment type="similarity">
    <text evidence="1 5">Belongs to the ClpX chaperone family. HslU subfamily.</text>
</comment>
<dbReference type="EMBL" id="DQHO01000018">
    <property type="protein sequence ID" value="HCS93686.1"/>
    <property type="molecule type" value="Genomic_DNA"/>
</dbReference>
<dbReference type="GO" id="GO:0036402">
    <property type="term" value="F:proteasome-activating activity"/>
    <property type="evidence" value="ECO:0007669"/>
    <property type="project" value="UniProtKB-UniRule"/>
</dbReference>
<keyword evidence="5" id="KW-0963">Cytoplasm</keyword>
<dbReference type="InterPro" id="IPR003593">
    <property type="entry name" value="AAA+_ATPase"/>
</dbReference>
<dbReference type="InterPro" id="IPR019489">
    <property type="entry name" value="Clp_ATPase_C"/>
</dbReference>
<gene>
    <name evidence="5" type="primary">hslU</name>
    <name evidence="8" type="ORF">DIW15_03115</name>
</gene>
<evidence type="ECO:0000256" key="1">
    <source>
        <dbReference type="ARBA" id="ARBA00009771"/>
    </source>
</evidence>
<evidence type="ECO:0000256" key="4">
    <source>
        <dbReference type="ARBA" id="ARBA00023186"/>
    </source>
</evidence>
<dbReference type="Proteomes" id="UP000262195">
    <property type="component" value="Unassembled WGS sequence"/>
</dbReference>
<keyword evidence="2 5" id="KW-0547">Nucleotide-binding</keyword>
<keyword evidence="3 5" id="KW-0067">ATP-binding</keyword>
<feature type="binding site" evidence="5">
    <location>
        <position position="351"/>
    </location>
    <ligand>
        <name>ATP</name>
        <dbReference type="ChEBI" id="CHEBI:30616"/>
    </ligand>
</feature>
<sequence>MSQLGLTPKEVVTSLDKYIIGQTEAKKAIAVALRNRYRRMQLSEEMKEEITPKNLLMIGPTGVGKTEIARRLATLVEAPFVKVEATKFTEVGYVGRDVESMIRDLVENSITLVKKDKKNELRGQAFNKAVDAVVKALKPGILKKKQANNNDYMKNLSSLLNPTNGQALGNIFNQESEVEEVTPEIEKSRTAIREQVLSGQLDQQMVTIEVAEKSPSSVGGNPAMEQMENLQDMLGQLTPKKKHKRTVKVSDALELLTDDFAEELINKDDVHAEALHKASQEGIIFIDEIDKITSMSQQSGQVSREGVQRDILPIVEGSQVKTKYGMIDTDHILFIGSGAFHVSKPSDLIPELQGRFPIRVELHDLSIEDFERILKEPKNALIKQYIALLETENVTITFTAEGVHRIAEMAYQLNSETENIGARRLHTLLEKLLEDLLFEAPDMQMGEITISQQFVDSVLGKLVNDDDLSHYIL</sequence>
<keyword evidence="4 5" id="KW-0143">Chaperone</keyword>
<keyword evidence="8" id="KW-0645">Protease</keyword>
<dbReference type="CDD" id="cd19498">
    <property type="entry name" value="RecA-like_HslU"/>
    <property type="match status" value="1"/>
</dbReference>
<evidence type="ECO:0000313" key="8">
    <source>
        <dbReference type="EMBL" id="HCS93686.1"/>
    </source>
</evidence>
<reference evidence="8 9" key="1">
    <citation type="journal article" date="2018" name="Nat. Biotechnol.">
        <title>A standardized bacterial taxonomy based on genome phylogeny substantially revises the tree of life.</title>
        <authorList>
            <person name="Parks D.H."/>
            <person name="Chuvochina M."/>
            <person name="Waite D.W."/>
            <person name="Rinke C."/>
            <person name="Skarshewski A."/>
            <person name="Chaumeil P.A."/>
            <person name="Hugenholtz P."/>
        </authorList>
    </citation>
    <scope>NUCLEOTIDE SEQUENCE [LARGE SCALE GENOMIC DNA]</scope>
    <source>
        <strain evidence="8">UBA11306</strain>
    </source>
</reference>
<dbReference type="Pfam" id="PF07724">
    <property type="entry name" value="AAA_2"/>
    <property type="match status" value="1"/>
</dbReference>
<dbReference type="InterPro" id="IPR027417">
    <property type="entry name" value="P-loop_NTPase"/>
</dbReference>
<dbReference type="PANTHER" id="PTHR48102">
    <property type="entry name" value="ATP-DEPENDENT CLP PROTEASE ATP-BINDING SUBUNIT CLPX-LIKE, MITOCHONDRIAL-RELATED"/>
    <property type="match status" value="1"/>
</dbReference>
<dbReference type="InterPro" id="IPR050052">
    <property type="entry name" value="ATP-dep_Clp_protease_ClpX"/>
</dbReference>
<dbReference type="InterPro" id="IPR003959">
    <property type="entry name" value="ATPase_AAA_core"/>
</dbReference>
<dbReference type="HAMAP" id="MF_00249">
    <property type="entry name" value="HslU"/>
    <property type="match status" value="1"/>
</dbReference>
<dbReference type="Pfam" id="PF00004">
    <property type="entry name" value="AAA"/>
    <property type="match status" value="1"/>
</dbReference>
<evidence type="ECO:0000256" key="2">
    <source>
        <dbReference type="ARBA" id="ARBA00022741"/>
    </source>
</evidence>
<dbReference type="SMART" id="SM00382">
    <property type="entry name" value="AAA"/>
    <property type="match status" value="1"/>
</dbReference>
<evidence type="ECO:0000256" key="3">
    <source>
        <dbReference type="ARBA" id="ARBA00022840"/>
    </source>
</evidence>
<comment type="function">
    <text evidence="5">ATPase subunit of a proteasome-like degradation complex; this subunit has chaperone activity. The binding of ATP and its subsequent hydrolysis by HslU are essential for unfolding of protein substrates subsequently hydrolyzed by HslV. HslU recognizes the N-terminal part of its protein substrates and unfolds these before they are guided to HslV for hydrolysis.</text>
</comment>
<name>A0A3D4S4X8_9ENTE</name>
<feature type="binding site" evidence="5">
    <location>
        <position position="423"/>
    </location>
    <ligand>
        <name>ATP</name>
        <dbReference type="ChEBI" id="CHEBI:30616"/>
    </ligand>
</feature>
<feature type="domain" description="AAA+ ATPase" evidence="6">
    <location>
        <begin position="51"/>
        <end position="362"/>
    </location>
</feature>
<accession>A0A3D4S4X8</accession>
<dbReference type="STRING" id="1121105.GCA_000421665_00999"/>
<evidence type="ECO:0000313" key="9">
    <source>
        <dbReference type="Proteomes" id="UP000262195"/>
    </source>
</evidence>
<dbReference type="GO" id="GO:0005524">
    <property type="term" value="F:ATP binding"/>
    <property type="evidence" value="ECO:0007669"/>
    <property type="project" value="UniProtKB-UniRule"/>
</dbReference>
<dbReference type="NCBIfam" id="NF003544">
    <property type="entry name" value="PRK05201.1"/>
    <property type="match status" value="1"/>
</dbReference>
<dbReference type="FunFam" id="3.40.50.300:FF:000220">
    <property type="entry name" value="ATP-dependent protease ATPase subunit HslU"/>
    <property type="match status" value="1"/>
</dbReference>
<comment type="subcellular location">
    <subcellularLocation>
        <location evidence="5">Cytoplasm</location>
    </subcellularLocation>
</comment>
<dbReference type="GO" id="GO:0008233">
    <property type="term" value="F:peptidase activity"/>
    <property type="evidence" value="ECO:0007669"/>
    <property type="project" value="UniProtKB-KW"/>
</dbReference>
<dbReference type="InterPro" id="IPR004491">
    <property type="entry name" value="HslU"/>
</dbReference>
<protein>
    <recommendedName>
        <fullName evidence="5">ATP-dependent protease ATPase subunit HslU</fullName>
    </recommendedName>
    <alternativeName>
        <fullName evidence="5">Unfoldase HslU</fullName>
    </alternativeName>
</protein>
<evidence type="ECO:0000259" key="6">
    <source>
        <dbReference type="SMART" id="SM00382"/>
    </source>
</evidence>
<evidence type="ECO:0000256" key="5">
    <source>
        <dbReference type="HAMAP-Rule" id="MF_00249"/>
    </source>
</evidence>
<dbReference type="AlphaFoldDB" id="A0A3D4S4X8"/>
<feature type="binding site" evidence="5">
    <location>
        <begin position="62"/>
        <end position="67"/>
    </location>
    <ligand>
        <name>ATP</name>
        <dbReference type="ChEBI" id="CHEBI:30616"/>
    </ligand>
</feature>
<dbReference type="PANTHER" id="PTHR48102:SF3">
    <property type="entry name" value="ATP-DEPENDENT PROTEASE ATPASE SUBUNIT HSLU"/>
    <property type="match status" value="1"/>
</dbReference>
<dbReference type="SMART" id="SM01086">
    <property type="entry name" value="ClpB_D2-small"/>
    <property type="match status" value="1"/>
</dbReference>
<dbReference type="GO" id="GO:0009376">
    <property type="term" value="C:HslUV protease complex"/>
    <property type="evidence" value="ECO:0007669"/>
    <property type="project" value="UniProtKB-UniRule"/>
</dbReference>
<dbReference type="SUPFAM" id="SSF52540">
    <property type="entry name" value="P-loop containing nucleoside triphosphate hydrolases"/>
    <property type="match status" value="1"/>
</dbReference>